<dbReference type="InterPro" id="IPR003615">
    <property type="entry name" value="HNH_nuc"/>
</dbReference>
<evidence type="ECO:0000259" key="1">
    <source>
        <dbReference type="Pfam" id="PF13391"/>
    </source>
</evidence>
<reference evidence="3" key="1">
    <citation type="submission" date="2018-07" db="EMBL/GenBank/DDBJ databases">
        <title>Complete Genome Sequence of Spiroplasma phoeniceum.</title>
        <authorList>
            <person name="Davis R.E."/>
            <person name="Shao J.Y."/>
            <person name="Zhao Y."/>
            <person name="Silver A."/>
            <person name="Stump z."/>
            <person name="Gasparich G."/>
        </authorList>
    </citation>
    <scope>NUCLEOTIDE SEQUENCE [LARGE SCALE GENOMIC DNA]</scope>
    <source>
        <strain evidence="3">P40</strain>
    </source>
</reference>
<dbReference type="Pfam" id="PF13391">
    <property type="entry name" value="HNH_2"/>
    <property type="match status" value="1"/>
</dbReference>
<dbReference type="KEGG" id="sphh:SDAV_001567"/>
<dbReference type="EMBL" id="CP031088">
    <property type="protein sequence ID" value="AXF96532.1"/>
    <property type="molecule type" value="Genomic_DNA"/>
</dbReference>
<accession>A0A345DQP1</accession>
<dbReference type="Proteomes" id="UP000253689">
    <property type="component" value="Chromosome"/>
</dbReference>
<protein>
    <recommendedName>
        <fullName evidence="1">HNH nuclease domain-containing protein</fullName>
    </recommendedName>
</protein>
<feature type="domain" description="HNH nuclease" evidence="1">
    <location>
        <begin position="248"/>
        <end position="306"/>
    </location>
</feature>
<dbReference type="RefSeq" id="WP_114565136.1">
    <property type="nucleotide sequence ID" value="NZ_CP031088.1"/>
</dbReference>
<sequence>MKKYPYSYKHIVSGNITELEKPHPLDNIKDKSIFIEYLLKDLKITNVEEISNGKKNLFKIYYKNLYYNIFIEFPDGGGKDISYNSTSKKIAIPYHTTAFKKIINNYERVLVINIYVPLDDNGNPDFSKKVYLIVDPKQIYLSNVIKKETYNSSSRWVKLEEILDVINNKIYKYNNKKNVYIVYWEKLEWFFNDILKKEYIAMINSELSNIPLSDLTDENNKKYNKYRRLFREMLISNRGIECEIINCRINILELMVASHIKPVNKIINDKSLDKLQKITEISDPNNGFLLCPNHDGLFDKFLITFNSNGILKISRSIVGQISYFNLVNETKVINISGREMIKYLEFHNKEFNFREQ</sequence>
<name>A0A345DQP1_9MOLU</name>
<dbReference type="AlphaFoldDB" id="A0A345DQP1"/>
<evidence type="ECO:0000313" key="2">
    <source>
        <dbReference type="EMBL" id="AXF96532.1"/>
    </source>
</evidence>
<keyword evidence="3" id="KW-1185">Reference proteome</keyword>
<organism evidence="2 3">
    <name type="scientific">Spiroplasma phoeniceum P40</name>
    <dbReference type="NCBI Taxonomy" id="1276259"/>
    <lineage>
        <taxon>Bacteria</taxon>
        <taxon>Bacillati</taxon>
        <taxon>Mycoplasmatota</taxon>
        <taxon>Mollicutes</taxon>
        <taxon>Entomoplasmatales</taxon>
        <taxon>Spiroplasmataceae</taxon>
        <taxon>Spiroplasma</taxon>
    </lineage>
</organism>
<evidence type="ECO:0000313" key="3">
    <source>
        <dbReference type="Proteomes" id="UP000253689"/>
    </source>
</evidence>
<gene>
    <name evidence="2" type="ORF">SDAV_001567</name>
</gene>
<proteinExistence type="predicted"/>